<comment type="caution">
    <text evidence="1">The sequence shown here is derived from an EMBL/GenBank/DDBJ whole genome shotgun (WGS) entry which is preliminary data.</text>
</comment>
<evidence type="ECO:0000313" key="1">
    <source>
        <dbReference type="EMBL" id="KAH7933672.1"/>
    </source>
</evidence>
<reference evidence="1" key="1">
    <citation type="submission" date="2020-05" db="EMBL/GenBank/DDBJ databases">
        <title>Large-scale comparative analyses of tick genomes elucidate their genetic diversity and vector capacities.</title>
        <authorList>
            <person name="Jia N."/>
            <person name="Wang J."/>
            <person name="Shi W."/>
            <person name="Du L."/>
            <person name="Sun Y."/>
            <person name="Zhan W."/>
            <person name="Jiang J."/>
            <person name="Wang Q."/>
            <person name="Zhang B."/>
            <person name="Ji P."/>
            <person name="Sakyi L.B."/>
            <person name="Cui X."/>
            <person name="Yuan T."/>
            <person name="Jiang B."/>
            <person name="Yang W."/>
            <person name="Lam T.T.-Y."/>
            <person name="Chang Q."/>
            <person name="Ding S."/>
            <person name="Wang X."/>
            <person name="Zhu J."/>
            <person name="Ruan X."/>
            <person name="Zhao L."/>
            <person name="Wei J."/>
            <person name="Que T."/>
            <person name="Du C."/>
            <person name="Cheng J."/>
            <person name="Dai P."/>
            <person name="Han X."/>
            <person name="Huang E."/>
            <person name="Gao Y."/>
            <person name="Liu J."/>
            <person name="Shao H."/>
            <person name="Ye R."/>
            <person name="Li L."/>
            <person name="Wei W."/>
            <person name="Wang X."/>
            <person name="Wang C."/>
            <person name="Yang T."/>
            <person name="Huo Q."/>
            <person name="Li W."/>
            <person name="Guo W."/>
            <person name="Chen H."/>
            <person name="Zhou L."/>
            <person name="Ni X."/>
            <person name="Tian J."/>
            <person name="Zhou Y."/>
            <person name="Sheng Y."/>
            <person name="Liu T."/>
            <person name="Pan Y."/>
            <person name="Xia L."/>
            <person name="Li J."/>
            <person name="Zhao F."/>
            <person name="Cao W."/>
        </authorList>
    </citation>
    <scope>NUCLEOTIDE SEQUENCE</scope>
    <source>
        <strain evidence="1">Dsil-2018</strain>
    </source>
</reference>
<evidence type="ECO:0000313" key="2">
    <source>
        <dbReference type="Proteomes" id="UP000821865"/>
    </source>
</evidence>
<organism evidence="1 2">
    <name type="scientific">Dermacentor silvarum</name>
    <name type="common">Tick</name>
    <dbReference type="NCBI Taxonomy" id="543639"/>
    <lineage>
        <taxon>Eukaryota</taxon>
        <taxon>Metazoa</taxon>
        <taxon>Ecdysozoa</taxon>
        <taxon>Arthropoda</taxon>
        <taxon>Chelicerata</taxon>
        <taxon>Arachnida</taxon>
        <taxon>Acari</taxon>
        <taxon>Parasitiformes</taxon>
        <taxon>Ixodida</taxon>
        <taxon>Ixodoidea</taxon>
        <taxon>Ixodidae</taxon>
        <taxon>Rhipicephalinae</taxon>
        <taxon>Dermacentor</taxon>
    </lineage>
</organism>
<sequence length="394" mass="43601">MQSTSTSSDLLTSREQRTGIQTPLQDDQNIETLKWKAPIRDNIVYSPYLERPVPRVPIHVAVRDALQKLGPQIAMIDGNVSITAAQLIEKMEAYAATFRSHGVKTGDRICCHLSNGIESFAALYGVIFAGAVAVLADDELTKNEVLFYVKDVKAEYVLTDKRNAEKFEDIRQTSGDRYVILESMAHAFGFYFNMYAVCLGATIVVTPMTPESEDLADLVDKHKPLLVDTEVEKLCLFQVVARIHHTGGALERSAMAYVRGSSRAAEIGRACRTRGSRTPTLGTTRRRSLRVKPARAVIRGKQDFLSAEFRAEVECEAEGSLPPALVSWWLDGVRLNASLAQTRLSAGGNVTTSLLGFVPRARDNGRQLRCVATNPRMPGHDQVADRWVLQVHCE</sequence>
<protein>
    <submittedName>
        <fullName evidence="1">Uncharacterized protein</fullName>
    </submittedName>
</protein>
<gene>
    <name evidence="1" type="ORF">HPB49_015503</name>
</gene>
<accession>A0ACB8C4A8</accession>
<dbReference type="EMBL" id="CM023478">
    <property type="protein sequence ID" value="KAH7933672.1"/>
    <property type="molecule type" value="Genomic_DNA"/>
</dbReference>
<dbReference type="Proteomes" id="UP000821865">
    <property type="component" value="Chromosome 9"/>
</dbReference>
<proteinExistence type="predicted"/>
<keyword evidence="2" id="KW-1185">Reference proteome</keyword>
<name>A0ACB8C4A8_DERSI</name>